<dbReference type="OrthoDB" id="3352450at2759"/>
<evidence type="ECO:0000313" key="1">
    <source>
        <dbReference type="EMBL" id="KAE9404332.1"/>
    </source>
</evidence>
<accession>A0A6A4HY67</accession>
<organism evidence="1 2">
    <name type="scientific">Gymnopus androsaceus JB14</name>
    <dbReference type="NCBI Taxonomy" id="1447944"/>
    <lineage>
        <taxon>Eukaryota</taxon>
        <taxon>Fungi</taxon>
        <taxon>Dikarya</taxon>
        <taxon>Basidiomycota</taxon>
        <taxon>Agaricomycotina</taxon>
        <taxon>Agaricomycetes</taxon>
        <taxon>Agaricomycetidae</taxon>
        <taxon>Agaricales</taxon>
        <taxon>Marasmiineae</taxon>
        <taxon>Omphalotaceae</taxon>
        <taxon>Gymnopus</taxon>
    </lineage>
</organism>
<reference evidence="1" key="1">
    <citation type="journal article" date="2019" name="Environ. Microbiol.">
        <title>Fungal ecological strategies reflected in gene transcription - a case study of two litter decomposers.</title>
        <authorList>
            <person name="Barbi F."/>
            <person name="Kohler A."/>
            <person name="Barry K."/>
            <person name="Baskaran P."/>
            <person name="Daum C."/>
            <person name="Fauchery L."/>
            <person name="Ihrmark K."/>
            <person name="Kuo A."/>
            <person name="LaButti K."/>
            <person name="Lipzen A."/>
            <person name="Morin E."/>
            <person name="Grigoriev I.V."/>
            <person name="Henrissat B."/>
            <person name="Lindahl B."/>
            <person name="Martin F."/>
        </authorList>
    </citation>
    <scope>NUCLEOTIDE SEQUENCE</scope>
    <source>
        <strain evidence="1">JB14</strain>
    </source>
</reference>
<keyword evidence="2" id="KW-1185">Reference proteome</keyword>
<proteinExistence type="predicted"/>
<name>A0A6A4HY67_9AGAR</name>
<dbReference type="EMBL" id="ML769417">
    <property type="protein sequence ID" value="KAE9404332.1"/>
    <property type="molecule type" value="Genomic_DNA"/>
</dbReference>
<evidence type="ECO:0000313" key="2">
    <source>
        <dbReference type="Proteomes" id="UP000799118"/>
    </source>
</evidence>
<sequence>MSSSVYLPPDAAALAIKEAKKEGLFAGLTAALASTLIGSKFLGLKRYPSLACGASKCLRMVRCSESQDSNIPSMSTRYEADIFSVTAVLSGYYFTEAFTAAHLAKIEREMAKQQAEKNGTQMSDL</sequence>
<dbReference type="AlphaFoldDB" id="A0A6A4HY67"/>
<dbReference type="Proteomes" id="UP000799118">
    <property type="component" value="Unassembled WGS sequence"/>
</dbReference>
<protein>
    <submittedName>
        <fullName evidence="1">Uncharacterized protein</fullName>
    </submittedName>
</protein>
<gene>
    <name evidence="1" type="ORF">BT96DRAFT_424292</name>
</gene>